<keyword evidence="1" id="KW-0812">Transmembrane</keyword>
<feature type="transmembrane region" description="Helical" evidence="1">
    <location>
        <begin position="77"/>
        <end position="95"/>
    </location>
</feature>
<feature type="transmembrane region" description="Helical" evidence="1">
    <location>
        <begin position="115"/>
        <end position="134"/>
    </location>
</feature>
<protein>
    <submittedName>
        <fullName evidence="2">Uncharacterized protein</fullName>
    </submittedName>
</protein>
<comment type="caution">
    <text evidence="2">The sequence shown here is derived from an EMBL/GenBank/DDBJ whole genome shotgun (WGS) entry which is preliminary data.</text>
</comment>
<proteinExistence type="predicted"/>
<name>A0ABP1S332_9HEXA</name>
<accession>A0ABP1S332</accession>
<gene>
    <name evidence="2" type="ORF">ODALV1_LOCUS29224</name>
</gene>
<sequence>MCAPTCRGAAYLAASIFIYRSILIMVSSISSAITGIKMTYLDIPYLEEFMLHLIYFIPLFTSSGFALMGVEECSFNFVFYSTLSLSVTLFVRYTAEFSYIYLFDWSAFRLKTPSLFLNALVDFIFIATLLIYAYQELRDPVKRKFESSANIREGGTLRKTTAI</sequence>
<keyword evidence="3" id="KW-1185">Reference proteome</keyword>
<dbReference type="Proteomes" id="UP001642540">
    <property type="component" value="Unassembled WGS sequence"/>
</dbReference>
<evidence type="ECO:0000313" key="3">
    <source>
        <dbReference type="Proteomes" id="UP001642540"/>
    </source>
</evidence>
<feature type="transmembrane region" description="Helical" evidence="1">
    <location>
        <begin position="49"/>
        <end position="70"/>
    </location>
</feature>
<reference evidence="2 3" key="1">
    <citation type="submission" date="2024-08" db="EMBL/GenBank/DDBJ databases">
        <authorList>
            <person name="Cucini C."/>
            <person name="Frati F."/>
        </authorList>
    </citation>
    <scope>NUCLEOTIDE SEQUENCE [LARGE SCALE GENOMIC DNA]</scope>
</reference>
<organism evidence="2 3">
    <name type="scientific">Orchesella dallaii</name>
    <dbReference type="NCBI Taxonomy" id="48710"/>
    <lineage>
        <taxon>Eukaryota</taxon>
        <taxon>Metazoa</taxon>
        <taxon>Ecdysozoa</taxon>
        <taxon>Arthropoda</taxon>
        <taxon>Hexapoda</taxon>
        <taxon>Collembola</taxon>
        <taxon>Entomobryomorpha</taxon>
        <taxon>Entomobryoidea</taxon>
        <taxon>Orchesellidae</taxon>
        <taxon>Orchesellinae</taxon>
        <taxon>Orchesella</taxon>
    </lineage>
</organism>
<keyword evidence="1" id="KW-0472">Membrane</keyword>
<keyword evidence="1" id="KW-1133">Transmembrane helix</keyword>
<dbReference type="EMBL" id="CAXLJM020000151">
    <property type="protein sequence ID" value="CAL8143012.1"/>
    <property type="molecule type" value="Genomic_DNA"/>
</dbReference>
<evidence type="ECO:0000313" key="2">
    <source>
        <dbReference type="EMBL" id="CAL8143012.1"/>
    </source>
</evidence>
<evidence type="ECO:0000256" key="1">
    <source>
        <dbReference type="SAM" id="Phobius"/>
    </source>
</evidence>
<feature type="transmembrane region" description="Helical" evidence="1">
    <location>
        <begin position="9"/>
        <end position="29"/>
    </location>
</feature>